<dbReference type="AlphaFoldDB" id="A0A4S2D2W7"/>
<protein>
    <submittedName>
        <fullName evidence="1">Uncharacterized protein</fullName>
    </submittedName>
</protein>
<accession>A0A4S2D2W7</accession>
<reference evidence="1 2" key="1">
    <citation type="submission" date="2019-04" db="EMBL/GenBank/DDBJ databases">
        <title>Microbes associate with the intestines of laboratory mice.</title>
        <authorList>
            <person name="Navarre W."/>
            <person name="Wong E."/>
            <person name="Huang K."/>
            <person name="Tropini C."/>
            <person name="Ng K."/>
            <person name="Yu B."/>
        </authorList>
    </citation>
    <scope>NUCLEOTIDE SEQUENCE [LARGE SCALE GENOMIC DNA]</scope>
    <source>
        <strain evidence="1 2">NM63_1-25</strain>
    </source>
</reference>
<dbReference type="EMBL" id="SRYX01000029">
    <property type="protein sequence ID" value="TGY35516.1"/>
    <property type="molecule type" value="Genomic_DNA"/>
</dbReference>
<dbReference type="Proteomes" id="UP000309566">
    <property type="component" value="Unassembled WGS sequence"/>
</dbReference>
<evidence type="ECO:0000313" key="2">
    <source>
        <dbReference type="Proteomes" id="UP000309566"/>
    </source>
</evidence>
<organism evidence="1 2">
    <name type="scientific">Bacteroides caecimuris</name>
    <dbReference type="NCBI Taxonomy" id="1796613"/>
    <lineage>
        <taxon>Bacteria</taxon>
        <taxon>Pseudomonadati</taxon>
        <taxon>Bacteroidota</taxon>
        <taxon>Bacteroidia</taxon>
        <taxon>Bacteroidales</taxon>
        <taxon>Bacteroidaceae</taxon>
        <taxon>Bacteroides</taxon>
    </lineage>
</organism>
<gene>
    <name evidence="1" type="ORF">E5353_09340</name>
</gene>
<name>A0A4S2D2W7_9BACE</name>
<evidence type="ECO:0000313" key="1">
    <source>
        <dbReference type="EMBL" id="TGY35516.1"/>
    </source>
</evidence>
<proteinExistence type="predicted"/>
<dbReference type="RefSeq" id="WP_135999625.1">
    <property type="nucleotide sequence ID" value="NZ_SRYX01000029.1"/>
</dbReference>
<comment type="caution">
    <text evidence="1">The sequence shown here is derived from an EMBL/GenBank/DDBJ whole genome shotgun (WGS) entry which is preliminary data.</text>
</comment>
<sequence length="133" mass="14737">MGKFTVSVAHSLRLVSVSDILSFGIIQTRVFIKTVGEPEDLKIVPGSFIPEDAIKDGFYSKKHNFKLPDVSRNKTVYLENLKKGRYLAFYVDENGNERVSGSPDNPLSLSYEIKGGLYSCTLTGLTVDPDAFI</sequence>